<reference evidence="1" key="1">
    <citation type="journal article" date="2019" name="Sci. Rep.">
        <title>Draft genome of Tanacetum cinerariifolium, the natural source of mosquito coil.</title>
        <authorList>
            <person name="Yamashiro T."/>
            <person name="Shiraishi A."/>
            <person name="Satake H."/>
            <person name="Nakayama K."/>
        </authorList>
    </citation>
    <scope>NUCLEOTIDE SEQUENCE</scope>
</reference>
<protein>
    <submittedName>
        <fullName evidence="1">Uncharacterized protein</fullName>
    </submittedName>
</protein>
<organism evidence="1">
    <name type="scientific">Tanacetum cinerariifolium</name>
    <name type="common">Dalmatian daisy</name>
    <name type="synonym">Chrysanthemum cinerariifolium</name>
    <dbReference type="NCBI Taxonomy" id="118510"/>
    <lineage>
        <taxon>Eukaryota</taxon>
        <taxon>Viridiplantae</taxon>
        <taxon>Streptophyta</taxon>
        <taxon>Embryophyta</taxon>
        <taxon>Tracheophyta</taxon>
        <taxon>Spermatophyta</taxon>
        <taxon>Magnoliopsida</taxon>
        <taxon>eudicotyledons</taxon>
        <taxon>Gunneridae</taxon>
        <taxon>Pentapetalae</taxon>
        <taxon>asterids</taxon>
        <taxon>campanulids</taxon>
        <taxon>Asterales</taxon>
        <taxon>Asteraceae</taxon>
        <taxon>Asteroideae</taxon>
        <taxon>Anthemideae</taxon>
        <taxon>Anthemidinae</taxon>
        <taxon>Tanacetum</taxon>
    </lineage>
</organism>
<dbReference type="AlphaFoldDB" id="A0A699II38"/>
<proteinExistence type="predicted"/>
<dbReference type="EMBL" id="BKCJ010293902">
    <property type="protein sequence ID" value="GEZ56043.1"/>
    <property type="molecule type" value="Genomic_DNA"/>
</dbReference>
<name>A0A699II38_TANCI</name>
<evidence type="ECO:0000313" key="1">
    <source>
        <dbReference type="EMBL" id="GEZ56043.1"/>
    </source>
</evidence>
<accession>A0A699II38</accession>
<gene>
    <name evidence="1" type="ORF">Tci_528016</name>
</gene>
<sequence length="139" mass="16347">MECVKEVVLESKHLLHFEDLFQKGWIRDRVDSSFDSYVDFQKVVEKDESLQFLEENMNKTLRIKNGRDKEENMGMKMEEDEWFNIEMVKDAEKEENSKKFCDPAGNSPINIGRSQIYWGPPHVLGPFSGRKRKASDTRV</sequence>
<comment type="caution">
    <text evidence="1">The sequence shown here is derived from an EMBL/GenBank/DDBJ whole genome shotgun (WGS) entry which is preliminary data.</text>
</comment>